<feature type="domain" description="Methyltransferase type 11" evidence="1">
    <location>
        <begin position="41"/>
        <end position="138"/>
    </location>
</feature>
<dbReference type="InterPro" id="IPR050508">
    <property type="entry name" value="Methyltransf_Superfamily"/>
</dbReference>
<dbReference type="Proteomes" id="UP001243420">
    <property type="component" value="Chromosome"/>
</dbReference>
<dbReference type="RefSeq" id="WP_279966640.1">
    <property type="nucleotide sequence ID" value="NZ_CP122537.1"/>
</dbReference>
<keyword evidence="2" id="KW-0808">Transferase</keyword>
<name>A0ABY8LHY1_9RHOB</name>
<reference evidence="2 3" key="1">
    <citation type="submission" date="2023-04" db="EMBL/GenBank/DDBJ databases">
        <title>Jannaschia ovalis sp. nov., a marine bacterium isolated from sea tidal flat.</title>
        <authorList>
            <person name="Kwon D.Y."/>
            <person name="Kim J.-J."/>
        </authorList>
    </citation>
    <scope>NUCLEOTIDE SEQUENCE [LARGE SCALE GENOMIC DNA]</scope>
    <source>
        <strain evidence="2 3">GRR-S6-38</strain>
    </source>
</reference>
<dbReference type="GO" id="GO:0008168">
    <property type="term" value="F:methyltransferase activity"/>
    <property type="evidence" value="ECO:0007669"/>
    <property type="project" value="UniProtKB-KW"/>
</dbReference>
<dbReference type="PANTHER" id="PTHR42912">
    <property type="entry name" value="METHYLTRANSFERASE"/>
    <property type="match status" value="1"/>
</dbReference>
<dbReference type="Gene3D" id="3.40.50.150">
    <property type="entry name" value="Vaccinia Virus protein VP39"/>
    <property type="match status" value="1"/>
</dbReference>
<organism evidence="2 3">
    <name type="scientific">Jannaschia ovalis</name>
    <dbReference type="NCBI Taxonomy" id="3038773"/>
    <lineage>
        <taxon>Bacteria</taxon>
        <taxon>Pseudomonadati</taxon>
        <taxon>Pseudomonadota</taxon>
        <taxon>Alphaproteobacteria</taxon>
        <taxon>Rhodobacterales</taxon>
        <taxon>Roseobacteraceae</taxon>
        <taxon>Jannaschia</taxon>
    </lineage>
</organism>
<proteinExistence type="predicted"/>
<dbReference type="InterPro" id="IPR013216">
    <property type="entry name" value="Methyltransf_11"/>
</dbReference>
<evidence type="ECO:0000313" key="2">
    <source>
        <dbReference type="EMBL" id="WGH79708.1"/>
    </source>
</evidence>
<dbReference type="SUPFAM" id="SSF53335">
    <property type="entry name" value="S-adenosyl-L-methionine-dependent methyltransferases"/>
    <property type="match status" value="1"/>
</dbReference>
<sequence>MLAFDAETARQLEIGYMGADVVRRRRASFDALDPRPGETLVDIGCGNGLLTAELARAVGPAGQVIGLDPSADMRAVAVARCRDVPAAVLRHGLADAIPLEDGAADGAVAMQVFEYLPDLAPALAEAFRALRPGGRLVVSDIHFDSLIWATDAPGRMARMLRAWDAHLALRDAPARLPGEMARAGFVPRDVTPVTICDPVLRPDGLAQIMIRLIVPFAVNEGLVEEAEARAWAAEQEALARAGRFFFSLTQFVTRATKPG</sequence>
<keyword evidence="3" id="KW-1185">Reference proteome</keyword>
<accession>A0ABY8LHY1</accession>
<dbReference type="Pfam" id="PF08241">
    <property type="entry name" value="Methyltransf_11"/>
    <property type="match status" value="1"/>
</dbReference>
<dbReference type="PANTHER" id="PTHR42912:SF93">
    <property type="entry name" value="N6-ADENOSINE-METHYLTRANSFERASE TMT1A"/>
    <property type="match status" value="1"/>
</dbReference>
<keyword evidence="2" id="KW-0489">Methyltransferase</keyword>
<protein>
    <submittedName>
        <fullName evidence="2">Methyltransferase domain-containing protein</fullName>
    </submittedName>
</protein>
<dbReference type="GO" id="GO:0032259">
    <property type="term" value="P:methylation"/>
    <property type="evidence" value="ECO:0007669"/>
    <property type="project" value="UniProtKB-KW"/>
</dbReference>
<evidence type="ECO:0000313" key="3">
    <source>
        <dbReference type="Proteomes" id="UP001243420"/>
    </source>
</evidence>
<dbReference type="CDD" id="cd02440">
    <property type="entry name" value="AdoMet_MTases"/>
    <property type="match status" value="1"/>
</dbReference>
<dbReference type="InterPro" id="IPR029063">
    <property type="entry name" value="SAM-dependent_MTases_sf"/>
</dbReference>
<evidence type="ECO:0000259" key="1">
    <source>
        <dbReference type="Pfam" id="PF08241"/>
    </source>
</evidence>
<gene>
    <name evidence="2" type="ORF">P8627_05450</name>
</gene>
<dbReference type="EMBL" id="CP122537">
    <property type="protein sequence ID" value="WGH79708.1"/>
    <property type="molecule type" value="Genomic_DNA"/>
</dbReference>